<dbReference type="AlphaFoldDB" id="A0A0F9V7N8"/>
<evidence type="ECO:0000259" key="1">
    <source>
        <dbReference type="Pfam" id="PF01814"/>
    </source>
</evidence>
<dbReference type="PANTHER" id="PTHR35585">
    <property type="entry name" value="HHE DOMAIN PROTEIN (AFU_ORTHOLOGUE AFUA_4G00730)"/>
    <property type="match status" value="1"/>
</dbReference>
<dbReference type="EMBL" id="LAZR01000043">
    <property type="protein sequence ID" value="KKN99984.1"/>
    <property type="molecule type" value="Genomic_DNA"/>
</dbReference>
<gene>
    <name evidence="2" type="ORF">LCGC14_0130960</name>
</gene>
<dbReference type="Pfam" id="PF01814">
    <property type="entry name" value="Hemerythrin"/>
    <property type="match status" value="1"/>
</dbReference>
<sequence>MNAIELLKKDHKTVKSLLAKLMDTTERAIKTRSELLEKIRTEVSIHTTLEEELFYPAFHKAGAKDEAKMVAEAKEEHRAVEELVLPDLFKTEPGSINFSGRMKVLKELLEHHIEEEEEEMFKDAAKLMSKDQLLELGKQMEEKQRQLKADM</sequence>
<reference evidence="2" key="1">
    <citation type="journal article" date="2015" name="Nature">
        <title>Complex archaea that bridge the gap between prokaryotes and eukaryotes.</title>
        <authorList>
            <person name="Spang A."/>
            <person name="Saw J.H."/>
            <person name="Jorgensen S.L."/>
            <person name="Zaremba-Niedzwiedzka K."/>
            <person name="Martijn J."/>
            <person name="Lind A.E."/>
            <person name="van Eijk R."/>
            <person name="Schleper C."/>
            <person name="Guy L."/>
            <person name="Ettema T.J."/>
        </authorList>
    </citation>
    <scope>NUCLEOTIDE SEQUENCE</scope>
</reference>
<protein>
    <recommendedName>
        <fullName evidence="1">Hemerythrin-like domain-containing protein</fullName>
    </recommendedName>
</protein>
<comment type="caution">
    <text evidence="2">The sequence shown here is derived from an EMBL/GenBank/DDBJ whole genome shotgun (WGS) entry which is preliminary data.</text>
</comment>
<dbReference type="Gene3D" id="1.20.120.520">
    <property type="entry name" value="nmb1532 protein domain like"/>
    <property type="match status" value="1"/>
</dbReference>
<proteinExistence type="predicted"/>
<dbReference type="InterPro" id="IPR012312">
    <property type="entry name" value="Hemerythrin-like"/>
</dbReference>
<accession>A0A0F9V7N8</accession>
<organism evidence="2">
    <name type="scientific">marine sediment metagenome</name>
    <dbReference type="NCBI Taxonomy" id="412755"/>
    <lineage>
        <taxon>unclassified sequences</taxon>
        <taxon>metagenomes</taxon>
        <taxon>ecological metagenomes</taxon>
    </lineage>
</organism>
<evidence type="ECO:0000313" key="2">
    <source>
        <dbReference type="EMBL" id="KKN99984.1"/>
    </source>
</evidence>
<dbReference type="PANTHER" id="PTHR35585:SF1">
    <property type="entry name" value="HHE DOMAIN PROTEIN (AFU_ORTHOLOGUE AFUA_4G00730)"/>
    <property type="match status" value="1"/>
</dbReference>
<name>A0A0F9V7N8_9ZZZZ</name>
<feature type="domain" description="Hemerythrin-like" evidence="1">
    <location>
        <begin position="3"/>
        <end position="122"/>
    </location>
</feature>